<proteinExistence type="predicted"/>
<dbReference type="KEGG" id="abe:ARB_05155"/>
<dbReference type="OMA" id="FERIWLW"/>
<dbReference type="eggNOG" id="ENOG502RQM6">
    <property type="taxonomic scope" value="Eukaryota"/>
</dbReference>
<evidence type="ECO:0000256" key="1">
    <source>
        <dbReference type="SAM" id="Phobius"/>
    </source>
</evidence>
<keyword evidence="1" id="KW-0812">Transmembrane</keyword>
<keyword evidence="1" id="KW-0472">Membrane</keyword>
<organism evidence="2 3">
    <name type="scientific">Arthroderma benhamiae (strain ATCC MYA-4681 / CBS 112371)</name>
    <name type="common">Trichophyton mentagrophytes</name>
    <dbReference type="NCBI Taxonomy" id="663331"/>
    <lineage>
        <taxon>Eukaryota</taxon>
        <taxon>Fungi</taxon>
        <taxon>Dikarya</taxon>
        <taxon>Ascomycota</taxon>
        <taxon>Pezizomycotina</taxon>
        <taxon>Eurotiomycetes</taxon>
        <taxon>Eurotiomycetidae</taxon>
        <taxon>Onygenales</taxon>
        <taxon>Arthrodermataceae</taxon>
        <taxon>Trichophyton</taxon>
    </lineage>
</organism>
<dbReference type="AlphaFoldDB" id="D4ALF8"/>
<feature type="transmembrane region" description="Helical" evidence="1">
    <location>
        <begin position="49"/>
        <end position="70"/>
    </location>
</feature>
<protein>
    <submittedName>
        <fullName evidence="2">Uncharacterized protein</fullName>
    </submittedName>
</protein>
<gene>
    <name evidence="2" type="ORF">ARB_05155</name>
</gene>
<dbReference type="Proteomes" id="UP000008866">
    <property type="component" value="Unassembled WGS sequence"/>
</dbReference>
<dbReference type="GeneID" id="9526339"/>
<accession>D4ALF8</accession>
<sequence>MILSLFPTYYLSFQVYVLIVWKYPTATLLNSSFVLPLYPSIPIVKLGMFTMRGILITFLLTWLLSLSTYASGADDELKDNKVSHVFERIWLWEMYDFICEVDTPEGQKLLFPIDKTVDRWRHNVGSQRDKRLTYAQFQKRLQEGGNPQGGALPMINSPAEGDPFRSARQLLDLGWDGKFSLKEVAPRVKDVTYRGLIAVTEQYYSQYRIDLEKQPWGSANDPVRIARIATITEAIRTLRYQDRHQYITDTVTSKKIGGLGLAKVVAEKLPTALTYEGSPLGPEYYERTDWQKTYNANCIGGDDSKPGPELRAIGVTENKKFKEIMFNFGKENDKDSSAKDKNHLRTLNLWNDVQKKAHKSVEELIQCK</sequence>
<evidence type="ECO:0000313" key="3">
    <source>
        <dbReference type="Proteomes" id="UP000008866"/>
    </source>
</evidence>
<reference evidence="3" key="1">
    <citation type="journal article" date="2011" name="Genome Biol.">
        <title>Comparative and functional genomics provide insights into the pathogenicity of dermatophytic fungi.</title>
        <authorList>
            <person name="Burmester A."/>
            <person name="Shelest E."/>
            <person name="Gloeckner G."/>
            <person name="Heddergott C."/>
            <person name="Schindler S."/>
            <person name="Staib P."/>
            <person name="Heidel A."/>
            <person name="Felder M."/>
            <person name="Petzold A."/>
            <person name="Szafranski K."/>
            <person name="Feuermann M."/>
            <person name="Pedruzzi I."/>
            <person name="Priebe S."/>
            <person name="Groth M."/>
            <person name="Winkler R."/>
            <person name="Li W."/>
            <person name="Kniemeyer O."/>
            <person name="Schroeckh V."/>
            <person name="Hertweck C."/>
            <person name="Hube B."/>
            <person name="White T.C."/>
            <person name="Platzer M."/>
            <person name="Guthke R."/>
            <person name="Heitman J."/>
            <person name="Woestemeyer J."/>
            <person name="Zipfel P.F."/>
            <person name="Monod M."/>
            <person name="Brakhage A.A."/>
        </authorList>
    </citation>
    <scope>NUCLEOTIDE SEQUENCE [LARGE SCALE GENOMIC DNA]</scope>
    <source>
        <strain evidence="3">ATCC MYA-4681 / CBS 112371</strain>
    </source>
</reference>
<keyword evidence="1" id="KW-1133">Transmembrane helix</keyword>
<keyword evidence="3" id="KW-1185">Reference proteome</keyword>
<dbReference type="EMBL" id="ABSU01000002">
    <property type="protein sequence ID" value="EFE36217.1"/>
    <property type="molecule type" value="Genomic_DNA"/>
</dbReference>
<dbReference type="RefSeq" id="XP_003016862.1">
    <property type="nucleotide sequence ID" value="XM_003016816.1"/>
</dbReference>
<dbReference type="HOGENOM" id="CLU_828937_0_0_1"/>
<name>D4ALF8_ARTBC</name>
<evidence type="ECO:0000313" key="2">
    <source>
        <dbReference type="EMBL" id="EFE36217.1"/>
    </source>
</evidence>
<comment type="caution">
    <text evidence="2">The sequence shown here is derived from an EMBL/GenBank/DDBJ whole genome shotgun (WGS) entry which is preliminary data.</text>
</comment>
<feature type="transmembrane region" description="Helical" evidence="1">
    <location>
        <begin position="15"/>
        <end position="37"/>
    </location>
</feature>